<dbReference type="SUPFAM" id="SSF100950">
    <property type="entry name" value="NagB/RpiA/CoA transferase-like"/>
    <property type="match status" value="1"/>
</dbReference>
<dbReference type="PANTHER" id="PTHR43748">
    <property type="entry name" value="RIBOSE-5-PHOSPHATE ISOMERASE 3, CHLOROPLASTIC-RELATED"/>
    <property type="match status" value="1"/>
</dbReference>
<comment type="subunit">
    <text evidence="2">Homodimer.</text>
</comment>
<dbReference type="NCBIfam" id="TIGR00021">
    <property type="entry name" value="rpiA"/>
    <property type="match status" value="1"/>
</dbReference>
<feature type="binding site" evidence="2">
    <location>
        <begin position="34"/>
        <end position="37"/>
    </location>
    <ligand>
        <name>substrate</name>
    </ligand>
</feature>
<dbReference type="InterPro" id="IPR004788">
    <property type="entry name" value="Ribose5P_isomerase_type_A"/>
</dbReference>
<feature type="active site" description="Proton acceptor" evidence="2">
    <location>
        <position position="113"/>
    </location>
</feature>
<dbReference type="PANTHER" id="PTHR43748:SF3">
    <property type="entry name" value="RIBOSE-5-PHOSPHATE ISOMERASE 3, CHLOROPLASTIC-RELATED"/>
    <property type="match status" value="1"/>
</dbReference>
<comment type="pathway">
    <text evidence="2">Carbohydrate degradation; pentose phosphate pathway; D-ribose 5-phosphate from D-ribulose 5-phosphate (non-oxidative stage): step 1/1.</text>
</comment>
<sequence>MSASGESDVARFKRLAAERAVESIQPGMVVGLGSGSTSAFVVRRLAALRAEGKLLDVVGVPTSVGTEELARSLGVPLTTLEEQPVLDLTLDGADEVDPQLRLIKGGGGALLREKIVAQASRRVLIVVDAGKLSPRLGTHWPVPVEVLPFGWRSQALFLEGFGARITRREGREGAPYRTDQGNFILDCAFGPIEHPEELAARLEARAGIVEHGLFIGLTSELVVAGPGGVEHRRPA</sequence>
<feature type="binding site" evidence="2">
    <location>
        <begin position="104"/>
        <end position="107"/>
    </location>
    <ligand>
        <name>substrate</name>
    </ligand>
</feature>
<evidence type="ECO:0000313" key="4">
    <source>
        <dbReference type="Proteomes" id="UP001207654"/>
    </source>
</evidence>
<reference evidence="3 4" key="1">
    <citation type="submission" date="2022-11" db="EMBL/GenBank/DDBJ databases">
        <title>Minimal conservation of predation-associated metabolite biosynthetic gene clusters underscores biosynthetic potential of Myxococcota including descriptions for ten novel species: Archangium lansinium sp. nov., Myxococcus landrumus sp. nov., Nannocystis bai.</title>
        <authorList>
            <person name="Ahearne A."/>
            <person name="Stevens C."/>
            <person name="Phillips K."/>
        </authorList>
    </citation>
    <scope>NUCLEOTIDE SEQUENCE [LARGE SCALE GENOMIC DNA]</scope>
    <source>
        <strain evidence="3 4">MIWBW</strain>
    </source>
</reference>
<comment type="function">
    <text evidence="2">Catalyzes the reversible conversion of ribose-5-phosphate to ribulose 5-phosphate.</text>
</comment>
<dbReference type="Gene3D" id="3.30.70.260">
    <property type="match status" value="1"/>
</dbReference>
<dbReference type="GO" id="GO:0004751">
    <property type="term" value="F:ribose-5-phosphate isomerase activity"/>
    <property type="evidence" value="ECO:0007669"/>
    <property type="project" value="UniProtKB-EC"/>
</dbReference>
<dbReference type="SUPFAM" id="SSF75445">
    <property type="entry name" value="D-ribose-5-phosphate isomerase (RpiA), lid domain"/>
    <property type="match status" value="1"/>
</dbReference>
<dbReference type="InterPro" id="IPR050262">
    <property type="entry name" value="Ribose-5P_isomerase"/>
</dbReference>
<protein>
    <recommendedName>
        <fullName evidence="2">Ribose-5-phosphate isomerase A</fullName>
        <ecNumber evidence="2">5.3.1.6</ecNumber>
    </recommendedName>
    <alternativeName>
        <fullName evidence="2">Phosphoriboisomerase A</fullName>
        <shortName evidence="2">PRI</shortName>
    </alternativeName>
</protein>
<organism evidence="3 4">
    <name type="scientific">Archangium lansingense</name>
    <dbReference type="NCBI Taxonomy" id="2995310"/>
    <lineage>
        <taxon>Bacteria</taxon>
        <taxon>Pseudomonadati</taxon>
        <taxon>Myxococcota</taxon>
        <taxon>Myxococcia</taxon>
        <taxon>Myxococcales</taxon>
        <taxon>Cystobacterineae</taxon>
        <taxon>Archangiaceae</taxon>
        <taxon>Archangium</taxon>
    </lineage>
</organism>
<comment type="catalytic activity">
    <reaction evidence="2">
        <text>aldehydo-D-ribose 5-phosphate = D-ribulose 5-phosphate</text>
        <dbReference type="Rhea" id="RHEA:14657"/>
        <dbReference type="ChEBI" id="CHEBI:58121"/>
        <dbReference type="ChEBI" id="CHEBI:58273"/>
        <dbReference type="EC" id="5.3.1.6"/>
    </reaction>
</comment>
<dbReference type="EC" id="5.3.1.6" evidence="2"/>
<gene>
    <name evidence="2 3" type="primary">rpiA</name>
    <name evidence="3" type="ORF">OV287_08790</name>
</gene>
<dbReference type="Proteomes" id="UP001207654">
    <property type="component" value="Unassembled WGS sequence"/>
</dbReference>
<dbReference type="Gene3D" id="3.40.50.1360">
    <property type="match status" value="1"/>
</dbReference>
<feature type="binding site" evidence="2">
    <location>
        <begin position="91"/>
        <end position="94"/>
    </location>
    <ligand>
        <name>substrate</name>
    </ligand>
</feature>
<dbReference type="InterPro" id="IPR037171">
    <property type="entry name" value="NagB/RpiA_transferase-like"/>
</dbReference>
<dbReference type="CDD" id="cd01398">
    <property type="entry name" value="RPI_A"/>
    <property type="match status" value="1"/>
</dbReference>
<dbReference type="InterPro" id="IPR020672">
    <property type="entry name" value="Ribose5P_isomerase_typA_subgr"/>
</dbReference>
<evidence type="ECO:0000313" key="3">
    <source>
        <dbReference type="EMBL" id="MCY1074582.1"/>
    </source>
</evidence>
<evidence type="ECO:0000256" key="2">
    <source>
        <dbReference type="HAMAP-Rule" id="MF_00170"/>
    </source>
</evidence>
<proteinExistence type="inferred from homology"/>
<comment type="similarity">
    <text evidence="2">Belongs to the ribose 5-phosphate isomerase family.</text>
</comment>
<dbReference type="RefSeq" id="WP_267533544.1">
    <property type="nucleotide sequence ID" value="NZ_JAPNKA010000001.1"/>
</dbReference>
<comment type="caution">
    <text evidence="3">The sequence shown here is derived from an EMBL/GenBank/DDBJ whole genome shotgun (WGS) entry which is preliminary data.</text>
</comment>
<keyword evidence="4" id="KW-1185">Reference proteome</keyword>
<dbReference type="HAMAP" id="MF_00170">
    <property type="entry name" value="Rib_5P_isom_A"/>
    <property type="match status" value="1"/>
</dbReference>
<dbReference type="Pfam" id="PF06026">
    <property type="entry name" value="Rib_5-P_isom_A"/>
    <property type="match status" value="1"/>
</dbReference>
<accession>A0ABT3ZYU2</accession>
<evidence type="ECO:0000256" key="1">
    <source>
        <dbReference type="ARBA" id="ARBA00023235"/>
    </source>
</evidence>
<name>A0ABT3ZYU2_9BACT</name>
<keyword evidence="1 2" id="KW-0413">Isomerase</keyword>
<dbReference type="EMBL" id="JAPNKA010000001">
    <property type="protein sequence ID" value="MCY1074582.1"/>
    <property type="molecule type" value="Genomic_DNA"/>
</dbReference>
<dbReference type="NCBIfam" id="NF001924">
    <property type="entry name" value="PRK00702.1"/>
    <property type="match status" value="1"/>
</dbReference>
<feature type="binding site" evidence="2">
    <location>
        <position position="131"/>
    </location>
    <ligand>
        <name>substrate</name>
    </ligand>
</feature>